<dbReference type="Proteomes" id="UP001628179">
    <property type="component" value="Unassembled WGS sequence"/>
</dbReference>
<protein>
    <submittedName>
        <fullName evidence="1">Uncharacterized protein</fullName>
    </submittedName>
</protein>
<name>A0ABQ0G6Z9_9PEZI</name>
<dbReference type="Pfam" id="PF17316">
    <property type="entry name" value="Perilipin_2"/>
    <property type="match status" value="1"/>
</dbReference>
<dbReference type="EMBL" id="BAAFSV010000002">
    <property type="protein sequence ID" value="GAB1313517.1"/>
    <property type="molecule type" value="Genomic_DNA"/>
</dbReference>
<proteinExistence type="predicted"/>
<reference evidence="1 2" key="1">
    <citation type="submission" date="2024-09" db="EMBL/GenBank/DDBJ databases">
        <title>Itraconazole resistance in Madurella fahalii resulting from another homologue of gene encoding cytochrome P450 14-alpha sterol demethylase (CYP51).</title>
        <authorList>
            <person name="Yoshioka I."/>
            <person name="Fahal A.H."/>
            <person name="Kaneko S."/>
            <person name="Yaguchi T."/>
        </authorList>
    </citation>
    <scope>NUCLEOTIDE SEQUENCE [LARGE SCALE GENOMIC DNA]</scope>
    <source>
        <strain evidence="1 2">IFM 68171</strain>
    </source>
</reference>
<sequence length="199" mass="21481">MAAHAKGTSVVNGESPSSATLRHLLAYPAIQDGVRKFKEIPVLEKSVQLSATAYNKLAVPFLSLFSKPYGFVSPYIERVDQLGDRTLSKVDERFPAVKKPSDELSAELIAEAKKAAYLPVQMSRSGADYVSKTYHEEYTRIAGASPVAHSKAAVLTAVKTALTMLELSKQALMNAREFLEHQQKEAKKDAAAGAKGTGA</sequence>
<dbReference type="GeneID" id="98174471"/>
<gene>
    <name evidence="1" type="ORF">MFIFM68171_03727</name>
</gene>
<dbReference type="RefSeq" id="XP_070915249.1">
    <property type="nucleotide sequence ID" value="XM_071059148.1"/>
</dbReference>
<evidence type="ECO:0000313" key="1">
    <source>
        <dbReference type="EMBL" id="GAB1313517.1"/>
    </source>
</evidence>
<organism evidence="1 2">
    <name type="scientific">Madurella fahalii</name>
    <dbReference type="NCBI Taxonomy" id="1157608"/>
    <lineage>
        <taxon>Eukaryota</taxon>
        <taxon>Fungi</taxon>
        <taxon>Dikarya</taxon>
        <taxon>Ascomycota</taxon>
        <taxon>Pezizomycotina</taxon>
        <taxon>Sordariomycetes</taxon>
        <taxon>Sordariomycetidae</taxon>
        <taxon>Sordariales</taxon>
        <taxon>Sordariales incertae sedis</taxon>
        <taxon>Madurella</taxon>
    </lineage>
</organism>
<accession>A0ABQ0G6Z9</accession>
<comment type="caution">
    <text evidence="1">The sequence shown here is derived from an EMBL/GenBank/DDBJ whole genome shotgun (WGS) entry which is preliminary data.</text>
</comment>
<keyword evidence="2" id="KW-1185">Reference proteome</keyword>
<evidence type="ECO:0000313" key="2">
    <source>
        <dbReference type="Proteomes" id="UP001628179"/>
    </source>
</evidence>